<evidence type="ECO:0000256" key="2">
    <source>
        <dbReference type="ARBA" id="ARBA00022475"/>
    </source>
</evidence>
<evidence type="ECO:0000256" key="6">
    <source>
        <dbReference type="SAM" id="Phobius"/>
    </source>
</evidence>
<dbReference type="PANTHER" id="PTHR47371">
    <property type="entry name" value="LIPOTEICHOIC ACID SYNTHASE"/>
    <property type="match status" value="1"/>
</dbReference>
<keyword evidence="3 6" id="KW-0812">Transmembrane</keyword>
<keyword evidence="9" id="KW-1185">Reference proteome</keyword>
<dbReference type="InterPro" id="IPR000917">
    <property type="entry name" value="Sulfatase_N"/>
</dbReference>
<reference evidence="8 9" key="1">
    <citation type="submission" date="2021-08" db="EMBL/GenBank/DDBJ databases">
        <title>Comparative Genomics Analysis of the Genus Qipengyuania Reveals Extensive Genetic Diversity and Metabolic Versatility, Including the Description of Fifteen Novel Species.</title>
        <authorList>
            <person name="Liu Y."/>
        </authorList>
    </citation>
    <scope>NUCLEOTIDE SEQUENCE [LARGE SCALE GENOMIC DNA]</scope>
    <source>
        <strain evidence="8 9">6D47A</strain>
    </source>
</reference>
<protein>
    <submittedName>
        <fullName evidence="8">LTA synthase family protein</fullName>
    </submittedName>
</protein>
<proteinExistence type="predicted"/>
<evidence type="ECO:0000256" key="3">
    <source>
        <dbReference type="ARBA" id="ARBA00022692"/>
    </source>
</evidence>
<feature type="transmembrane region" description="Helical" evidence="6">
    <location>
        <begin position="32"/>
        <end position="51"/>
    </location>
</feature>
<gene>
    <name evidence="8" type="ORF">K3174_05565</name>
</gene>
<dbReference type="RefSeq" id="WP_221556489.1">
    <property type="nucleotide sequence ID" value="NZ_JAIGNO010000002.1"/>
</dbReference>
<evidence type="ECO:0000313" key="9">
    <source>
        <dbReference type="Proteomes" id="UP000755104"/>
    </source>
</evidence>
<name>A0ABS7J3T7_9SPHN</name>
<organism evidence="8 9">
    <name type="scientific">Qipengyuania qiaonensis</name>
    <dbReference type="NCBI Taxonomy" id="2867240"/>
    <lineage>
        <taxon>Bacteria</taxon>
        <taxon>Pseudomonadati</taxon>
        <taxon>Pseudomonadota</taxon>
        <taxon>Alphaproteobacteria</taxon>
        <taxon>Sphingomonadales</taxon>
        <taxon>Erythrobacteraceae</taxon>
        <taxon>Qipengyuania</taxon>
    </lineage>
</organism>
<dbReference type="PANTHER" id="PTHR47371:SF3">
    <property type="entry name" value="PHOSPHOGLYCEROL TRANSFERASE I"/>
    <property type="match status" value="1"/>
</dbReference>
<evidence type="ECO:0000313" key="8">
    <source>
        <dbReference type="EMBL" id="MBX7481989.1"/>
    </source>
</evidence>
<evidence type="ECO:0000259" key="7">
    <source>
        <dbReference type="Pfam" id="PF00884"/>
    </source>
</evidence>
<accession>A0ABS7J3T7</accession>
<dbReference type="InterPro" id="IPR050448">
    <property type="entry name" value="OpgB/LTA_synthase_biosynth"/>
</dbReference>
<keyword evidence="5 6" id="KW-0472">Membrane</keyword>
<dbReference type="CDD" id="cd16015">
    <property type="entry name" value="LTA_synthase"/>
    <property type="match status" value="1"/>
</dbReference>
<evidence type="ECO:0000256" key="4">
    <source>
        <dbReference type="ARBA" id="ARBA00022989"/>
    </source>
</evidence>
<sequence length="498" mass="54117">MIPLFLSLLVILPATLLFDAFARPRAGTLLRSGAGSLLLVLMTLFGFGVLLGFSGNPALAAILVLAFHLLLVVASNAKNRMLGEPLLFSDLALVGAVFRHPQFYFSALGRSQKIGGIATLALLAAAFVCLFEEDMRLRVSGLAIGLLALALLGLCLRTDTFRRLAAEPSADTDVATLGLASTLLLYWMRWRSDAAGSDPRGSDPSPFQSNATVEFGDGTIPEIIVVVQCESFSDPRELFGERGAELPLLASARREALLWGDLLVSGFGAYTMRTEYGVLFGQEEEALGFRRYDPYLTAIGEGSLALPNRLGTDRWRSFFVHPHDMRFYSRHRILPRAGFSKLIDESEFDKPSPDESRYVKDTVVADKILEVARGTASRAFIYAVTIENHGPWSGQDEAAHEPLLTHYNGLVQAGDAMLGQLRDGIASLGRPAVLAFFGDHRPSIPGASEPGGDRHTPYVVLQFDAKGQIVPGSNRRENITPAQLHHAILALSRESGTR</sequence>
<dbReference type="Gene3D" id="3.40.720.10">
    <property type="entry name" value="Alkaline Phosphatase, subunit A"/>
    <property type="match status" value="1"/>
</dbReference>
<keyword evidence="4 6" id="KW-1133">Transmembrane helix</keyword>
<dbReference type="Proteomes" id="UP000755104">
    <property type="component" value="Unassembled WGS sequence"/>
</dbReference>
<feature type="transmembrane region" description="Helical" evidence="6">
    <location>
        <begin position="58"/>
        <end position="74"/>
    </location>
</feature>
<dbReference type="Pfam" id="PF00884">
    <property type="entry name" value="Sulfatase"/>
    <property type="match status" value="1"/>
</dbReference>
<comment type="subcellular location">
    <subcellularLocation>
        <location evidence="1">Cell membrane</location>
        <topology evidence="1">Multi-pass membrane protein</topology>
    </subcellularLocation>
</comment>
<feature type="transmembrane region" description="Helical" evidence="6">
    <location>
        <begin position="137"/>
        <end position="156"/>
    </location>
</feature>
<dbReference type="EMBL" id="JAIGNO010000002">
    <property type="protein sequence ID" value="MBX7481989.1"/>
    <property type="molecule type" value="Genomic_DNA"/>
</dbReference>
<feature type="domain" description="Sulfatase N-terminal" evidence="7">
    <location>
        <begin position="224"/>
        <end position="491"/>
    </location>
</feature>
<evidence type="ECO:0000256" key="5">
    <source>
        <dbReference type="ARBA" id="ARBA00023136"/>
    </source>
</evidence>
<dbReference type="InterPro" id="IPR017850">
    <property type="entry name" value="Alkaline_phosphatase_core_sf"/>
</dbReference>
<evidence type="ECO:0000256" key="1">
    <source>
        <dbReference type="ARBA" id="ARBA00004651"/>
    </source>
</evidence>
<dbReference type="SUPFAM" id="SSF53649">
    <property type="entry name" value="Alkaline phosphatase-like"/>
    <property type="match status" value="1"/>
</dbReference>
<feature type="transmembrane region" description="Helical" evidence="6">
    <location>
        <begin position="114"/>
        <end position="131"/>
    </location>
</feature>
<comment type="caution">
    <text evidence="8">The sequence shown here is derived from an EMBL/GenBank/DDBJ whole genome shotgun (WGS) entry which is preliminary data.</text>
</comment>
<feature type="transmembrane region" description="Helical" evidence="6">
    <location>
        <begin position="86"/>
        <end position="107"/>
    </location>
</feature>
<keyword evidence="2" id="KW-1003">Cell membrane</keyword>